<dbReference type="NCBIfam" id="TIGR01429">
    <property type="entry name" value="AMP_deaminase"/>
    <property type="match status" value="1"/>
</dbReference>
<dbReference type="Proteomes" id="UP000054653">
    <property type="component" value="Unassembled WGS sequence"/>
</dbReference>
<evidence type="ECO:0000256" key="1">
    <source>
        <dbReference type="ARBA" id="ARBA00001947"/>
    </source>
</evidence>
<dbReference type="GO" id="GO:0003876">
    <property type="term" value="F:AMP deaminase activity"/>
    <property type="evidence" value="ECO:0007669"/>
    <property type="project" value="UniProtKB-EC"/>
</dbReference>
<dbReference type="EC" id="3.5.4.6" evidence="4"/>
<dbReference type="PANTHER" id="PTHR11359">
    <property type="entry name" value="AMP DEAMINASE"/>
    <property type="match status" value="1"/>
</dbReference>
<dbReference type="Gene3D" id="3.20.20.140">
    <property type="entry name" value="Metal-dependent hydrolases"/>
    <property type="match status" value="1"/>
</dbReference>
<name>A0A0V1DC34_TRIBR</name>
<evidence type="ECO:0000256" key="9">
    <source>
        <dbReference type="ARBA" id="ARBA00054146"/>
    </source>
</evidence>
<dbReference type="InterPro" id="IPR032466">
    <property type="entry name" value="Metal_Hydrolase"/>
</dbReference>
<evidence type="ECO:0000256" key="10">
    <source>
        <dbReference type="ARBA" id="ARBA00068747"/>
    </source>
</evidence>
<feature type="region of interest" description="Disordered" evidence="12">
    <location>
        <begin position="285"/>
        <end position="307"/>
    </location>
</feature>
<comment type="pathway">
    <text evidence="2">Purine metabolism; IMP biosynthesis via salvage pathway; IMP from AMP: step 1/1.</text>
</comment>
<dbReference type="UniPathway" id="UPA00591">
    <property type="reaction ID" value="UER00663"/>
</dbReference>
<proteinExistence type="inferred from homology"/>
<dbReference type="GO" id="GO:0032264">
    <property type="term" value="P:IMP salvage"/>
    <property type="evidence" value="ECO:0007669"/>
    <property type="project" value="UniProtKB-UniPathway"/>
</dbReference>
<evidence type="ECO:0000256" key="12">
    <source>
        <dbReference type="SAM" id="MobiDB-lite"/>
    </source>
</evidence>
<dbReference type="EMBL" id="JYDI01000017">
    <property type="protein sequence ID" value="KRY58948.1"/>
    <property type="molecule type" value="Genomic_DNA"/>
</dbReference>
<sequence>LILNDEFMCYLWNCPTDSKVDLFPQKLQWTEIDRLELPDKGFVISRTANTNHCYVMPYEEQNSVPVEGKPLVVIEPSVNYEIVAAILGEDGALFCSGYEVYFVKNIKIANAEYDRRRREVGKVYPSSGIFATAQDTGKKAVDLNIEDRHPRCKNIILDCYDYVGQVQSCYTWQNGAMFMERKCLEKTKFEIKMTKPPGRILKVAQQQMMLCLQRKEKGLEYFDSETNLKLLSCSLPKVTMAHNLQLPSVEDHELSAPYDVSNVPIELAESVKALRLQMTQKGANSALVEGSAASTDEPLKDSEYVDNIDGEDANSEYRRRVCSPRGLPIQTFRDALDINFQRVAISGEEVSGVPLEDLLHAADMIVEALKVRNKYMERAGQYMSKTVEKFIRHEYPANLESRFYKNLQNRDRGNKSLAYHPPEAVLEKRPFDCEIPNSAGFYLKSVNGIVQVSRTQDGPIIEELESSYTELSEFVSDLLRMQSMIMNGPLKSFCHRRLSYLNAKFQLHILLNDIREMTEQKSVAHRDFYNIRKVDTHVHAASSMNQKHLLRFMKKKVRTEGNRVVLMRGDTPVTLEQVFKEVGLTAFDLSVDSLDVHADRNTFHRFDKFNSKYNPLGQSVLRDIFIKTDNYINGEFFAEVMKEVIADLAESKYQHAEYRLSIYGRSADEWDKLADWAIRNNVHSHHVRWLIQIPRLFDIYKSKNLIRSFQQMVDNVFLPLFEVTNDPSSHPQLHRFLRYVAGIDSVDDESKAEHSQMDHKTVTADQWVSEENPPYAYYMFYLYANIAVLNRFRKMRGFNTFSLRPHCGEAGSVNHLVAGFMTAESIAHGLLLRKVPVLQYLYYLCQIGIAMSPLSNNGLFLAYHRNPLPEFLAKGLNISLSTDDPLQFHFTKEPLMEEYSIAAQVWKLSNSDMCEIARNGILQSSFPENMKVHWLGPNYKEEGVLGNDVSRTNVPDIRVSYRYETLIDELYTIFHAIDNAVPKSETYTTTTSDHHRPLFSLNESAA</sequence>
<dbReference type="InterPro" id="IPR006650">
    <property type="entry name" value="A/AMP_deam_AS"/>
</dbReference>
<comment type="function">
    <text evidence="9">AMP deaminase plays a critical role in energy metabolism. Catalyzes the deamination of AMP to IMP and plays an important role in the purine nucleotide cycle.</text>
</comment>
<accession>A0A0V1DC34</accession>
<keyword evidence="14" id="KW-1185">Reference proteome</keyword>
<keyword evidence="7" id="KW-0862">Zinc</keyword>
<feature type="non-terminal residue" evidence="13">
    <location>
        <position position="1"/>
    </location>
</feature>
<evidence type="ECO:0000256" key="2">
    <source>
        <dbReference type="ARBA" id="ARBA00004955"/>
    </source>
</evidence>
<comment type="similarity">
    <text evidence="3">Belongs to the metallo-dependent hydrolases superfamily. Adenosine and AMP deaminases family.</text>
</comment>
<dbReference type="SUPFAM" id="SSF51556">
    <property type="entry name" value="Metallo-dependent hydrolases"/>
    <property type="match status" value="1"/>
</dbReference>
<dbReference type="GO" id="GO:0046033">
    <property type="term" value="P:AMP metabolic process"/>
    <property type="evidence" value="ECO:0007669"/>
    <property type="project" value="TreeGrafter"/>
</dbReference>
<evidence type="ECO:0000256" key="4">
    <source>
        <dbReference type="ARBA" id="ARBA00012775"/>
    </source>
</evidence>
<dbReference type="InterPro" id="IPR006329">
    <property type="entry name" value="AMPD"/>
</dbReference>
<evidence type="ECO:0000256" key="6">
    <source>
        <dbReference type="ARBA" id="ARBA00022801"/>
    </source>
</evidence>
<organism evidence="13 14">
    <name type="scientific">Trichinella britovi</name>
    <name type="common">Parasitic roundworm</name>
    <dbReference type="NCBI Taxonomy" id="45882"/>
    <lineage>
        <taxon>Eukaryota</taxon>
        <taxon>Metazoa</taxon>
        <taxon>Ecdysozoa</taxon>
        <taxon>Nematoda</taxon>
        <taxon>Enoplea</taxon>
        <taxon>Dorylaimia</taxon>
        <taxon>Trichinellida</taxon>
        <taxon>Trichinellidae</taxon>
        <taxon>Trichinella</taxon>
    </lineage>
</organism>
<evidence type="ECO:0000256" key="3">
    <source>
        <dbReference type="ARBA" id="ARBA00006676"/>
    </source>
</evidence>
<dbReference type="AlphaFoldDB" id="A0A0V1DC34"/>
<dbReference type="FunFam" id="4.10.800.20:FF:000001">
    <property type="entry name" value="AMP deaminase"/>
    <property type="match status" value="1"/>
</dbReference>
<evidence type="ECO:0000256" key="11">
    <source>
        <dbReference type="ARBA" id="ARBA00079810"/>
    </source>
</evidence>
<dbReference type="PANTHER" id="PTHR11359:SF0">
    <property type="entry name" value="AMP DEAMINASE"/>
    <property type="match status" value="1"/>
</dbReference>
<evidence type="ECO:0000256" key="8">
    <source>
        <dbReference type="ARBA" id="ARBA00023080"/>
    </source>
</evidence>
<gene>
    <name evidence="13" type="primary">Ampd2</name>
    <name evidence="13" type="ORF">T03_618</name>
</gene>
<comment type="cofactor">
    <cofactor evidence="1">
        <name>Zn(2+)</name>
        <dbReference type="ChEBI" id="CHEBI:29105"/>
    </cofactor>
</comment>
<dbReference type="GO" id="GO:0005829">
    <property type="term" value="C:cytosol"/>
    <property type="evidence" value="ECO:0007669"/>
    <property type="project" value="TreeGrafter"/>
</dbReference>
<keyword evidence="8" id="KW-0546">Nucleotide metabolism</keyword>
<evidence type="ECO:0000313" key="13">
    <source>
        <dbReference type="EMBL" id="KRY58948.1"/>
    </source>
</evidence>
<evidence type="ECO:0000256" key="5">
    <source>
        <dbReference type="ARBA" id="ARBA00022723"/>
    </source>
</evidence>
<evidence type="ECO:0000256" key="7">
    <source>
        <dbReference type="ARBA" id="ARBA00022833"/>
    </source>
</evidence>
<comment type="caution">
    <text evidence="13">The sequence shown here is derived from an EMBL/GenBank/DDBJ whole genome shotgun (WGS) entry which is preliminary data.</text>
</comment>
<keyword evidence="5" id="KW-0479">Metal-binding</keyword>
<dbReference type="GO" id="GO:0046872">
    <property type="term" value="F:metal ion binding"/>
    <property type="evidence" value="ECO:0007669"/>
    <property type="project" value="UniProtKB-KW"/>
</dbReference>
<dbReference type="Pfam" id="PF19326">
    <property type="entry name" value="AMP_deaminase"/>
    <property type="match status" value="1"/>
</dbReference>
<feature type="region of interest" description="Disordered" evidence="12">
    <location>
        <begin position="986"/>
        <end position="1006"/>
    </location>
</feature>
<protein>
    <recommendedName>
        <fullName evidence="10">AMP deaminase 2</fullName>
        <ecNumber evidence="4">3.5.4.6</ecNumber>
    </recommendedName>
    <alternativeName>
        <fullName evidence="11">AMP deaminase isoform L</fullName>
    </alternativeName>
</protein>
<reference evidence="13 14" key="1">
    <citation type="submission" date="2015-01" db="EMBL/GenBank/DDBJ databases">
        <title>Evolution of Trichinella species and genotypes.</title>
        <authorList>
            <person name="Korhonen P.K."/>
            <person name="Edoardo P."/>
            <person name="Giuseppe L.R."/>
            <person name="Gasser R.B."/>
        </authorList>
    </citation>
    <scope>NUCLEOTIDE SEQUENCE [LARGE SCALE GENOMIC DNA]</scope>
    <source>
        <strain evidence="13">ISS120</strain>
    </source>
</reference>
<evidence type="ECO:0000313" key="14">
    <source>
        <dbReference type="Proteomes" id="UP000054653"/>
    </source>
</evidence>
<dbReference type="Gene3D" id="4.10.800.20">
    <property type="match status" value="1"/>
</dbReference>
<keyword evidence="6" id="KW-0378">Hydrolase</keyword>
<dbReference type="PROSITE" id="PS00485">
    <property type="entry name" value="A_DEAMINASE"/>
    <property type="match status" value="1"/>
</dbReference>
<dbReference type="FunFam" id="3.20.20.140:FF:000035">
    <property type="entry name" value="Probable amp deaminase"/>
    <property type="match status" value="1"/>
</dbReference>
<dbReference type="CDD" id="cd01319">
    <property type="entry name" value="AMPD"/>
    <property type="match status" value="1"/>
</dbReference>